<evidence type="ECO:0000313" key="3">
    <source>
        <dbReference type="Proteomes" id="UP000639772"/>
    </source>
</evidence>
<name>A0A835S178_VANPL</name>
<accession>A0A835S178</accession>
<sequence>MKKRLVQGVPHRMLLIKKEIQGRKRDRGTIGMSSPYCAPSRGTTQGEEKVTSGSGMINKIELGLPKHCKLNLCVKL</sequence>
<organism evidence="2 3">
    <name type="scientific">Vanilla planifolia</name>
    <name type="common">Vanilla</name>
    <dbReference type="NCBI Taxonomy" id="51239"/>
    <lineage>
        <taxon>Eukaryota</taxon>
        <taxon>Viridiplantae</taxon>
        <taxon>Streptophyta</taxon>
        <taxon>Embryophyta</taxon>
        <taxon>Tracheophyta</taxon>
        <taxon>Spermatophyta</taxon>
        <taxon>Magnoliopsida</taxon>
        <taxon>Liliopsida</taxon>
        <taxon>Asparagales</taxon>
        <taxon>Orchidaceae</taxon>
        <taxon>Vanilloideae</taxon>
        <taxon>Vanilleae</taxon>
        <taxon>Vanilla</taxon>
    </lineage>
</organism>
<reference evidence="2 3" key="1">
    <citation type="journal article" date="2020" name="Nat. Food">
        <title>A phased Vanilla planifolia genome enables genetic improvement of flavour and production.</title>
        <authorList>
            <person name="Hasing T."/>
            <person name="Tang H."/>
            <person name="Brym M."/>
            <person name="Khazi F."/>
            <person name="Huang T."/>
            <person name="Chambers A.H."/>
        </authorList>
    </citation>
    <scope>NUCLEOTIDE SEQUENCE [LARGE SCALE GENOMIC DNA]</scope>
    <source>
        <tissue evidence="2">Leaf</tissue>
    </source>
</reference>
<feature type="region of interest" description="Disordered" evidence="1">
    <location>
        <begin position="24"/>
        <end position="51"/>
    </location>
</feature>
<gene>
    <name evidence="2" type="ORF">HPP92_006296</name>
</gene>
<evidence type="ECO:0000256" key="1">
    <source>
        <dbReference type="SAM" id="MobiDB-lite"/>
    </source>
</evidence>
<comment type="caution">
    <text evidence="2">The sequence shown here is derived from an EMBL/GenBank/DDBJ whole genome shotgun (WGS) entry which is preliminary data.</text>
</comment>
<proteinExistence type="predicted"/>
<dbReference type="Proteomes" id="UP000639772">
    <property type="component" value="Unassembled WGS sequence"/>
</dbReference>
<dbReference type="AlphaFoldDB" id="A0A835S178"/>
<evidence type="ECO:0000313" key="2">
    <source>
        <dbReference type="EMBL" id="KAG0495302.1"/>
    </source>
</evidence>
<dbReference type="EMBL" id="JADCNM010000002">
    <property type="protein sequence ID" value="KAG0495302.1"/>
    <property type="molecule type" value="Genomic_DNA"/>
</dbReference>
<feature type="compositionally biased region" description="Polar residues" evidence="1">
    <location>
        <begin position="41"/>
        <end position="51"/>
    </location>
</feature>
<protein>
    <submittedName>
        <fullName evidence="2">Uncharacterized protein</fullName>
    </submittedName>
</protein>